<protein>
    <recommendedName>
        <fullName evidence="3">Transmembrane protein</fullName>
    </recommendedName>
</protein>
<organism evidence="2">
    <name type="scientific">Ananas comosus var. bracteatus</name>
    <name type="common">red pineapple</name>
    <dbReference type="NCBI Taxonomy" id="296719"/>
    <lineage>
        <taxon>Eukaryota</taxon>
        <taxon>Viridiplantae</taxon>
        <taxon>Streptophyta</taxon>
        <taxon>Embryophyta</taxon>
        <taxon>Tracheophyta</taxon>
        <taxon>Spermatophyta</taxon>
        <taxon>Magnoliopsida</taxon>
        <taxon>Liliopsida</taxon>
        <taxon>Poales</taxon>
        <taxon>Bromeliaceae</taxon>
        <taxon>Bromelioideae</taxon>
        <taxon>Ananas</taxon>
    </lineage>
</organism>
<gene>
    <name evidence="2" type="ORF">CB5_LOCUS24555</name>
</gene>
<feature type="transmembrane region" description="Helical" evidence="1">
    <location>
        <begin position="77"/>
        <end position="101"/>
    </location>
</feature>
<evidence type="ECO:0000256" key="1">
    <source>
        <dbReference type="SAM" id="Phobius"/>
    </source>
</evidence>
<proteinExistence type="predicted"/>
<dbReference type="EMBL" id="LR862135">
    <property type="protein sequence ID" value="CAD1841344.1"/>
    <property type="molecule type" value="Genomic_DNA"/>
</dbReference>
<evidence type="ECO:0000313" key="2">
    <source>
        <dbReference type="EMBL" id="CAD1841344.1"/>
    </source>
</evidence>
<keyword evidence="1" id="KW-1133">Transmembrane helix</keyword>
<keyword evidence="1" id="KW-0472">Membrane</keyword>
<accession>A0A6V7QDS3</accession>
<keyword evidence="1" id="KW-0812">Transmembrane</keyword>
<name>A0A6V7QDS3_ANACO</name>
<sequence>MLMLRRERENPKADLFAGVLIVGARARVRVCFSQCFLRSSRIRVRVSLSFLRSTPSAFGDPVPKPARSRHVPCDSAIDLLLVSSPYSIFGVVFFVCLFFFFDNGGGDDDDRNDR</sequence>
<dbReference type="AlphaFoldDB" id="A0A6V7QDS3"/>
<reference evidence="2" key="1">
    <citation type="submission" date="2020-07" db="EMBL/GenBank/DDBJ databases">
        <authorList>
            <person name="Lin J."/>
        </authorList>
    </citation>
    <scope>NUCLEOTIDE SEQUENCE</scope>
</reference>
<evidence type="ECO:0008006" key="3">
    <source>
        <dbReference type="Google" id="ProtNLM"/>
    </source>
</evidence>